<dbReference type="InterPro" id="IPR018189">
    <property type="entry name" value="Phosphoglucose_isomerase_CS"/>
</dbReference>
<comment type="similarity">
    <text evidence="5">Belongs to the GPI family.</text>
</comment>
<accession>M4VS33</accession>
<proteinExistence type="inferred from homology"/>
<name>M4VS33_9BACT</name>
<dbReference type="GO" id="GO:0051156">
    <property type="term" value="P:glucose 6-phosphate metabolic process"/>
    <property type="evidence" value="ECO:0007669"/>
    <property type="project" value="TreeGrafter"/>
</dbReference>
<keyword evidence="7" id="KW-1185">Reference proteome</keyword>
<dbReference type="InterPro" id="IPR046348">
    <property type="entry name" value="SIS_dom_sf"/>
</dbReference>
<organism evidence="6 7">
    <name type="scientific">Pseudobdellovibrio exovorus JSS</name>
    <dbReference type="NCBI Taxonomy" id="1184267"/>
    <lineage>
        <taxon>Bacteria</taxon>
        <taxon>Pseudomonadati</taxon>
        <taxon>Bdellovibrionota</taxon>
        <taxon>Bdellovibrionia</taxon>
        <taxon>Bdellovibrionales</taxon>
        <taxon>Pseudobdellovibrionaceae</taxon>
        <taxon>Pseudobdellovibrio</taxon>
    </lineage>
</organism>
<keyword evidence="2 5" id="KW-0312">Gluconeogenesis</keyword>
<dbReference type="InterPro" id="IPR001672">
    <property type="entry name" value="G6P_Isomerase"/>
</dbReference>
<dbReference type="HOGENOM" id="CLU_037303_1_0_7"/>
<dbReference type="GO" id="GO:0006096">
    <property type="term" value="P:glycolytic process"/>
    <property type="evidence" value="ECO:0007669"/>
    <property type="project" value="UniProtKB-UniPathway"/>
</dbReference>
<keyword evidence="4 5" id="KW-0413">Isomerase</keyword>
<dbReference type="SUPFAM" id="SSF53697">
    <property type="entry name" value="SIS domain"/>
    <property type="match status" value="1"/>
</dbReference>
<evidence type="ECO:0000256" key="3">
    <source>
        <dbReference type="ARBA" id="ARBA00023152"/>
    </source>
</evidence>
<dbReference type="Proteomes" id="UP000012040">
    <property type="component" value="Chromosome"/>
</dbReference>
<dbReference type="AlphaFoldDB" id="M4VS33"/>
<dbReference type="InterPro" id="IPR023096">
    <property type="entry name" value="G6P_Isomerase_C"/>
</dbReference>
<dbReference type="GO" id="GO:0048029">
    <property type="term" value="F:monosaccharide binding"/>
    <property type="evidence" value="ECO:0007669"/>
    <property type="project" value="TreeGrafter"/>
</dbReference>
<evidence type="ECO:0000313" key="6">
    <source>
        <dbReference type="EMBL" id="AGH95989.1"/>
    </source>
</evidence>
<dbReference type="eggNOG" id="COG0166">
    <property type="taxonomic scope" value="Bacteria"/>
</dbReference>
<comment type="pathway">
    <text evidence="5">Carbohydrate degradation; glycolysis; D-glyceraldehyde 3-phosphate and glycerone phosphate from D-glucose: step 2/4.</text>
</comment>
<dbReference type="InterPro" id="IPR035482">
    <property type="entry name" value="SIS_PGI_2"/>
</dbReference>
<dbReference type="EMBL" id="CP003537">
    <property type="protein sequence ID" value="AGH95989.1"/>
    <property type="molecule type" value="Genomic_DNA"/>
</dbReference>
<dbReference type="GO" id="GO:0097367">
    <property type="term" value="F:carbohydrate derivative binding"/>
    <property type="evidence" value="ECO:0007669"/>
    <property type="project" value="InterPro"/>
</dbReference>
<evidence type="ECO:0000256" key="4">
    <source>
        <dbReference type="ARBA" id="ARBA00023235"/>
    </source>
</evidence>
<dbReference type="PROSITE" id="PS51463">
    <property type="entry name" value="P_GLUCOSE_ISOMERASE_3"/>
    <property type="match status" value="1"/>
</dbReference>
<keyword evidence="3 5" id="KW-0324">Glycolysis</keyword>
<dbReference type="CDD" id="cd05016">
    <property type="entry name" value="SIS_PGI_2"/>
    <property type="match status" value="1"/>
</dbReference>
<dbReference type="PANTHER" id="PTHR11469">
    <property type="entry name" value="GLUCOSE-6-PHOSPHATE ISOMERASE"/>
    <property type="match status" value="1"/>
</dbReference>
<dbReference type="STRING" id="1184267.A11Q_1773"/>
<reference evidence="6 7" key="1">
    <citation type="journal article" date="2013" name="ISME J.">
        <title>By their genes ye shall know them: genomic signatures of predatory bacteria.</title>
        <authorList>
            <person name="Pasternak Z."/>
            <person name="Pietrokovski S."/>
            <person name="Rotem O."/>
            <person name="Gophna U."/>
            <person name="Lurie-Weinberger M.N."/>
            <person name="Jurkevitch E."/>
        </authorList>
    </citation>
    <scope>NUCLEOTIDE SEQUENCE [LARGE SCALE GENOMIC DNA]</scope>
    <source>
        <strain evidence="6 7">JSS</strain>
    </source>
</reference>
<gene>
    <name evidence="6" type="ORF">A11Q_1773</name>
</gene>
<sequence>MITVLNPSYSSSSDSTLTTKSEALAREATQKVLQQKPGGLKGIEASLEALSVMPEELNLFKNRHSRFVVVGIGGSSLGIQVLAEMKQASNFQFIDNVDAYHFEQLFETMPEPEKTGWLFISKSGGTIETLTALEFIEQELSTKNISLSEHSLVITEKKDSDLYRWSQQKQVLFFEMPVSVGGRFSVLTEVGLIPAWLMGFDMKALRTGAMEAYNASDVLAKVTSETLKSWQREEWITVLWSYSSRLKSFGLWWQQLWAESLAKKVDIQGQPAARVSTPLPLIGATDQHSVLQQVMEGARDKLVVFLRVQEAEAGKSLLQKSQMRETALLQGRNMGTLLRAEAEAIQQALSEVQVSNISLQISDVRDQSVGYLFMFFQLWVMCLGEAIQINTFDQPGVELGKVKTKKILSGQL</sequence>
<dbReference type="EC" id="5.3.1.9" evidence="1 5"/>
<dbReference type="Pfam" id="PF00342">
    <property type="entry name" value="PGI"/>
    <property type="match status" value="1"/>
</dbReference>
<dbReference type="PROSITE" id="PS00174">
    <property type="entry name" value="P_GLUCOSE_ISOMERASE_2"/>
    <property type="match status" value="1"/>
</dbReference>
<dbReference type="OrthoDB" id="5292300at2"/>
<evidence type="ECO:0000313" key="7">
    <source>
        <dbReference type="Proteomes" id="UP000012040"/>
    </source>
</evidence>
<evidence type="ECO:0000256" key="1">
    <source>
        <dbReference type="ARBA" id="ARBA00011952"/>
    </source>
</evidence>
<dbReference type="KEGG" id="bex:A11Q_1773"/>
<dbReference type="GO" id="GO:0006094">
    <property type="term" value="P:gluconeogenesis"/>
    <property type="evidence" value="ECO:0007669"/>
    <property type="project" value="UniProtKB-KW"/>
</dbReference>
<dbReference type="Gene3D" id="1.10.1390.10">
    <property type="match status" value="1"/>
</dbReference>
<dbReference type="UniPathway" id="UPA00109">
    <property type="reaction ID" value="UER00181"/>
</dbReference>
<protein>
    <recommendedName>
        <fullName evidence="1 5">Glucose-6-phosphate isomerase</fullName>
        <ecNumber evidence="1 5">5.3.1.9</ecNumber>
    </recommendedName>
</protein>
<comment type="catalytic activity">
    <reaction evidence="5">
        <text>alpha-D-glucose 6-phosphate = beta-D-fructose 6-phosphate</text>
        <dbReference type="Rhea" id="RHEA:11816"/>
        <dbReference type="ChEBI" id="CHEBI:57634"/>
        <dbReference type="ChEBI" id="CHEBI:58225"/>
        <dbReference type="EC" id="5.3.1.9"/>
    </reaction>
</comment>
<dbReference type="PRINTS" id="PR00662">
    <property type="entry name" value="G6PISOMERASE"/>
</dbReference>
<dbReference type="Gene3D" id="3.40.50.10490">
    <property type="entry name" value="Glucose-6-phosphate isomerase like protein, domain 1"/>
    <property type="match status" value="2"/>
</dbReference>
<dbReference type="GO" id="GO:0004347">
    <property type="term" value="F:glucose-6-phosphate isomerase activity"/>
    <property type="evidence" value="ECO:0007669"/>
    <property type="project" value="UniProtKB-EC"/>
</dbReference>
<evidence type="ECO:0000256" key="2">
    <source>
        <dbReference type="ARBA" id="ARBA00022432"/>
    </source>
</evidence>
<dbReference type="PATRIC" id="fig|1184267.3.peg.1794"/>
<evidence type="ECO:0000256" key="5">
    <source>
        <dbReference type="RuleBase" id="RU000612"/>
    </source>
</evidence>
<dbReference type="PANTHER" id="PTHR11469:SF1">
    <property type="entry name" value="GLUCOSE-6-PHOSPHATE ISOMERASE"/>
    <property type="match status" value="1"/>
</dbReference>
<dbReference type="GO" id="GO:0005829">
    <property type="term" value="C:cytosol"/>
    <property type="evidence" value="ECO:0007669"/>
    <property type="project" value="TreeGrafter"/>
</dbReference>
<dbReference type="RefSeq" id="WP_015470479.1">
    <property type="nucleotide sequence ID" value="NC_020813.1"/>
</dbReference>